<reference evidence="2 3" key="1">
    <citation type="submission" date="2024-02" db="EMBL/GenBank/DDBJ databases">
        <title>De novo assembly and annotation of 12 fungi associated with fruit tree decline syndrome in Ontario, Canada.</title>
        <authorList>
            <person name="Sulman M."/>
            <person name="Ellouze W."/>
            <person name="Ilyukhin E."/>
        </authorList>
    </citation>
    <scope>NUCLEOTIDE SEQUENCE [LARGE SCALE GENOMIC DNA]</scope>
    <source>
        <strain evidence="2 3">M42-189</strain>
    </source>
</reference>
<dbReference type="EMBL" id="JAKJXO020000009">
    <property type="protein sequence ID" value="KAL1600494.1"/>
    <property type="molecule type" value="Genomic_DNA"/>
</dbReference>
<organism evidence="2 3">
    <name type="scientific">Paraconiothyrium brasiliense</name>
    <dbReference type="NCBI Taxonomy" id="300254"/>
    <lineage>
        <taxon>Eukaryota</taxon>
        <taxon>Fungi</taxon>
        <taxon>Dikarya</taxon>
        <taxon>Ascomycota</taxon>
        <taxon>Pezizomycotina</taxon>
        <taxon>Dothideomycetes</taxon>
        <taxon>Pleosporomycetidae</taxon>
        <taxon>Pleosporales</taxon>
        <taxon>Massarineae</taxon>
        <taxon>Didymosphaeriaceae</taxon>
        <taxon>Paraconiothyrium</taxon>
    </lineage>
</organism>
<dbReference type="InterPro" id="IPR011009">
    <property type="entry name" value="Kinase-like_dom_sf"/>
</dbReference>
<dbReference type="SUPFAM" id="SSF56112">
    <property type="entry name" value="Protein kinase-like (PK-like)"/>
    <property type="match status" value="1"/>
</dbReference>
<evidence type="ECO:0000256" key="1">
    <source>
        <dbReference type="SAM" id="MobiDB-lite"/>
    </source>
</evidence>
<sequence>MVRPRPRVAASWNFVRCRAPRRSLYEASPAPNKIDYEHFYRHSTGRWLWDEEKQLAERYRRFDVPALKELAAQSVGARRCISMGKIAEGRSSRTFRLKMDNGKCAFVKIPYANVDPEGAARAIKSEVAKTVQARTVLGIPTPRVLNWSGTQENAVGAEYVLMEAATGTPLWRLWPKMDIKIKLSIVAQVIELEKKFLSEMLTYGSYGNLYLAQDAFPGCEKAEIQGELAQSIKDEVSRRFVIGPVAAPSFWHGERAFMEINRGPWKLPQDYLRAIAQREIAWLVRYADTKTQRMLEPPMQRDISKHIAHYLKLQDLADTLLPEGEKSRATLWHPNLQEANILVKDDKITDIIDWNDVWIGPLFLQAKVPSLVNVVGDLKLQLPDDYETMDEAEQANVHRQLDESFVAFVYHQTLREQSPFLSSVRNVPRANSTRLIFDYAQNSWDDDVIAVRQALIRVIRHWHDMRPDMPCPISFADAELEEHHPYVEAWNLTADLYETFETMLGMHRDGWVEEWKYEVAVEFLKEMSIEKLDLGDEATEEKKRDWAEKMGRVGRQ</sequence>
<evidence type="ECO:0000313" key="2">
    <source>
        <dbReference type="EMBL" id="KAL1600494.1"/>
    </source>
</evidence>
<name>A0ABR3R8L6_9PLEO</name>
<evidence type="ECO:0008006" key="4">
    <source>
        <dbReference type="Google" id="ProtNLM"/>
    </source>
</evidence>
<keyword evidence="3" id="KW-1185">Reference proteome</keyword>
<gene>
    <name evidence="2" type="ORF">SLS60_006880</name>
</gene>
<feature type="region of interest" description="Disordered" evidence="1">
    <location>
        <begin position="537"/>
        <end position="556"/>
    </location>
</feature>
<dbReference type="InterPro" id="IPR051035">
    <property type="entry name" value="Mito_inheritance_9"/>
</dbReference>
<protein>
    <recommendedName>
        <fullName evidence="4">Aminoglycoside phosphotransferase domain-containing protein</fullName>
    </recommendedName>
</protein>
<accession>A0ABR3R8L6</accession>
<dbReference type="PANTHER" id="PTHR36091:SF2">
    <property type="entry name" value="AMINOGLYCOSIDE PHOSPHOTRANSFERASE DOMAIN-CONTAINING PROTEIN"/>
    <property type="match status" value="1"/>
</dbReference>
<evidence type="ECO:0000313" key="3">
    <source>
        <dbReference type="Proteomes" id="UP001521785"/>
    </source>
</evidence>
<dbReference type="Proteomes" id="UP001521785">
    <property type="component" value="Unassembled WGS sequence"/>
</dbReference>
<proteinExistence type="predicted"/>
<dbReference type="PANTHER" id="PTHR36091">
    <property type="entry name" value="ALTERED INHERITANCE OF MITOCHONDRIA PROTEIN 9, MITOCHONDRIAL"/>
    <property type="match status" value="1"/>
</dbReference>
<comment type="caution">
    <text evidence="2">The sequence shown here is derived from an EMBL/GenBank/DDBJ whole genome shotgun (WGS) entry which is preliminary data.</text>
</comment>